<dbReference type="SUPFAM" id="SSF53822">
    <property type="entry name" value="Periplasmic binding protein-like I"/>
    <property type="match status" value="1"/>
</dbReference>
<reference evidence="5" key="1">
    <citation type="journal article" date="2021" name="Microb. Physiol.">
        <title>Proteogenomic Insights into the Physiology of Marine, Sulfate-Reducing, Filamentous Desulfonema limicola and Desulfonema magnum.</title>
        <authorList>
            <person name="Schnaars V."/>
            <person name="Wohlbrand L."/>
            <person name="Scheve S."/>
            <person name="Hinrichs C."/>
            <person name="Reinhardt R."/>
            <person name="Rabus R."/>
        </authorList>
    </citation>
    <scope>NUCLEOTIDE SEQUENCE</scope>
    <source>
        <strain evidence="5">4be13</strain>
    </source>
</reference>
<protein>
    <submittedName>
        <fullName evidence="5">Leucine binding domain-containing protein</fullName>
    </submittedName>
</protein>
<feature type="transmembrane region" description="Helical" evidence="3">
    <location>
        <begin position="633"/>
        <end position="654"/>
    </location>
</feature>
<proteinExistence type="inferred from homology"/>
<keyword evidence="6" id="KW-1185">Reference proteome</keyword>
<dbReference type="Pfam" id="PF13458">
    <property type="entry name" value="Peripla_BP_6"/>
    <property type="match status" value="1"/>
</dbReference>
<dbReference type="InterPro" id="IPR028082">
    <property type="entry name" value="Peripla_BP_I"/>
</dbReference>
<evidence type="ECO:0000256" key="3">
    <source>
        <dbReference type="SAM" id="Phobius"/>
    </source>
</evidence>
<dbReference type="PANTHER" id="PTHR47151:SF2">
    <property type="entry name" value="AMINO ACID BINDING PROTEIN"/>
    <property type="match status" value="1"/>
</dbReference>
<dbReference type="InterPro" id="IPR036734">
    <property type="entry name" value="Neur_chan_lig-bd_sf"/>
</dbReference>
<feature type="domain" description="Leucine-binding protein" evidence="4">
    <location>
        <begin position="38"/>
        <end position="336"/>
    </location>
</feature>
<gene>
    <name evidence="5" type="ORF">dnm_038340</name>
</gene>
<dbReference type="GO" id="GO:0016020">
    <property type="term" value="C:membrane"/>
    <property type="evidence" value="ECO:0007669"/>
    <property type="project" value="InterPro"/>
</dbReference>
<feature type="transmembrane region" description="Helical" evidence="3">
    <location>
        <begin position="602"/>
        <end position="626"/>
    </location>
</feature>
<evidence type="ECO:0000313" key="5">
    <source>
        <dbReference type="EMBL" id="QTA87797.1"/>
    </source>
</evidence>
<evidence type="ECO:0000256" key="2">
    <source>
        <dbReference type="ARBA" id="ARBA00022729"/>
    </source>
</evidence>
<dbReference type="RefSeq" id="WP_207682836.1">
    <property type="nucleotide sequence ID" value="NZ_CP061800.1"/>
</dbReference>
<evidence type="ECO:0000259" key="4">
    <source>
        <dbReference type="Pfam" id="PF13458"/>
    </source>
</evidence>
<comment type="similarity">
    <text evidence="1">Belongs to the leucine-binding protein family.</text>
</comment>
<keyword evidence="2" id="KW-0732">Signal</keyword>
<keyword evidence="3" id="KW-0812">Transmembrane</keyword>
<evidence type="ECO:0000313" key="6">
    <source>
        <dbReference type="Proteomes" id="UP000663722"/>
    </source>
</evidence>
<dbReference type="GO" id="GO:0005230">
    <property type="term" value="F:extracellular ligand-gated monoatomic ion channel activity"/>
    <property type="evidence" value="ECO:0007669"/>
    <property type="project" value="InterPro"/>
</dbReference>
<keyword evidence="3" id="KW-1133">Transmembrane helix</keyword>
<accession>A0A975BM69</accession>
<dbReference type="Gene3D" id="3.40.50.2300">
    <property type="match status" value="2"/>
</dbReference>
<keyword evidence="3" id="KW-0472">Membrane</keyword>
<evidence type="ECO:0000256" key="1">
    <source>
        <dbReference type="ARBA" id="ARBA00010062"/>
    </source>
</evidence>
<dbReference type="AlphaFoldDB" id="A0A975BM69"/>
<name>A0A975BM69_9BACT</name>
<dbReference type="Proteomes" id="UP000663722">
    <property type="component" value="Chromosome"/>
</dbReference>
<sequence>MRNTLLILLIIFINIVIYLLFLLPASPLKKDIIYIAVAGPMEAPGGQAMRKGAELYKDKINSQGGIDGREIELLFFDDKGDPEISEKIASEIADQNKALLVLGHYRSNTSAVAGKIYKRNGIPVLTASATEESVTLGNEWYFRTVSNNAMEAKFVANYIKAALKKQSASIVYSNDTYGISLFRNFKQTISELGMKIEQKWEWNRDDKSDDQLKKIVNELKATDDPTVLFLATHSAEGVKIITALKNEGKSCSVIGSYAFARSFLIEMEKYPDKESQLGYCSEGIRFVSPFMTAIGGEETYIFKQDFLEKYNEAPSEISACYYDAIKVAVEAVKKAGIQGKGYIREDRRRIRDVLASFYSEDNAVRGITGHIYFDENGDVRKHYAVGIWLRHKPVPAFLQYQQSDIGRTDNLLKKILHGETILLNGISMNNIRLVYAGIDNLRVSNLDTKHSECTLEFDLGFRYSGYFDDTTIEFENSVSPVRLGKPLKEERTKNITRRVYRVKADFKYDFDFHTYPFDQHMMPIRFRHTDQTKDRLIYVPDVLSLPESVSSSVGEWKISEISFYQDITAKDSNLGNPKFFGLSNVISYSRFNAEIHIKRKNLAAFIFSKFFPVIAMLLILCLPYFIRPERLRNYALIFMSVLIINTVCYLRWLSALSVEYLTILDYAFFTVYVLLIISAFMSVFIYRPHDKKRQKKVGAEAAH</sequence>
<organism evidence="5 6">
    <name type="scientific">Desulfonema magnum</name>
    <dbReference type="NCBI Taxonomy" id="45655"/>
    <lineage>
        <taxon>Bacteria</taxon>
        <taxon>Pseudomonadati</taxon>
        <taxon>Thermodesulfobacteriota</taxon>
        <taxon>Desulfobacteria</taxon>
        <taxon>Desulfobacterales</taxon>
        <taxon>Desulfococcaceae</taxon>
        <taxon>Desulfonema</taxon>
    </lineage>
</organism>
<dbReference type="KEGG" id="dmm:dnm_038340"/>
<dbReference type="Gene3D" id="2.70.170.10">
    <property type="entry name" value="Neurotransmitter-gated ion-channel ligand-binding domain"/>
    <property type="match status" value="1"/>
</dbReference>
<feature type="transmembrane region" description="Helical" evidence="3">
    <location>
        <begin position="5"/>
        <end position="23"/>
    </location>
</feature>
<dbReference type="InterPro" id="IPR028081">
    <property type="entry name" value="Leu-bd"/>
</dbReference>
<dbReference type="PANTHER" id="PTHR47151">
    <property type="entry name" value="LEU/ILE/VAL-BINDING ABC TRANSPORTER SUBUNIT"/>
    <property type="match status" value="1"/>
</dbReference>
<feature type="transmembrane region" description="Helical" evidence="3">
    <location>
        <begin position="666"/>
        <end position="686"/>
    </location>
</feature>
<dbReference type="EMBL" id="CP061800">
    <property type="protein sequence ID" value="QTA87797.1"/>
    <property type="molecule type" value="Genomic_DNA"/>
</dbReference>